<evidence type="ECO:0000313" key="1">
    <source>
        <dbReference type="EMBL" id="EGT32491.1"/>
    </source>
</evidence>
<proteinExistence type="predicted"/>
<organism evidence="2">
    <name type="scientific">Caenorhabditis brenneri</name>
    <name type="common">Nematode worm</name>
    <dbReference type="NCBI Taxonomy" id="135651"/>
    <lineage>
        <taxon>Eukaryota</taxon>
        <taxon>Metazoa</taxon>
        <taxon>Ecdysozoa</taxon>
        <taxon>Nematoda</taxon>
        <taxon>Chromadorea</taxon>
        <taxon>Rhabditida</taxon>
        <taxon>Rhabditina</taxon>
        <taxon>Rhabditomorpha</taxon>
        <taxon>Rhabditoidea</taxon>
        <taxon>Rhabditidae</taxon>
        <taxon>Peloderinae</taxon>
        <taxon>Caenorhabditis</taxon>
    </lineage>
</organism>
<protein>
    <submittedName>
        <fullName evidence="1">Uncharacterized protein</fullName>
    </submittedName>
</protein>
<accession>G0MJT0</accession>
<keyword evidence="2" id="KW-1185">Reference proteome</keyword>
<sequence>MITFSDFFCAAATTGKKILSFFWSPFSTPSPPANQPPTTSSRWYAIANNSNNGIYAMGEVTGIRWIDSLIFQSLHWLHYFTNFEFFVNWASESLSWLQRISDDIAIIRSLSSCELFLSD</sequence>
<gene>
    <name evidence="1" type="ORF">CAEBREN_25318</name>
</gene>
<dbReference type="InParanoid" id="G0MJT0"/>
<dbReference type="HOGENOM" id="CLU_2063544_0_0_1"/>
<name>G0MJT0_CAEBE</name>
<reference evidence="2" key="1">
    <citation type="submission" date="2011-07" db="EMBL/GenBank/DDBJ databases">
        <authorList>
            <consortium name="Caenorhabditis brenneri Sequencing and Analysis Consortium"/>
            <person name="Wilson R.K."/>
        </authorList>
    </citation>
    <scope>NUCLEOTIDE SEQUENCE [LARGE SCALE GENOMIC DNA]</scope>
    <source>
        <strain evidence="2">PB2801</strain>
    </source>
</reference>
<dbReference type="AlphaFoldDB" id="G0MJT0"/>
<dbReference type="EMBL" id="GL379797">
    <property type="protein sequence ID" value="EGT32491.1"/>
    <property type="molecule type" value="Genomic_DNA"/>
</dbReference>
<evidence type="ECO:0000313" key="2">
    <source>
        <dbReference type="Proteomes" id="UP000008068"/>
    </source>
</evidence>
<dbReference type="Proteomes" id="UP000008068">
    <property type="component" value="Unassembled WGS sequence"/>
</dbReference>